<proteinExistence type="predicted"/>
<protein>
    <submittedName>
        <fullName evidence="2">Uncharacterized protein</fullName>
    </submittedName>
</protein>
<dbReference type="Proteomes" id="UP000248405">
    <property type="component" value="Unassembled WGS sequence"/>
</dbReference>
<feature type="region of interest" description="Disordered" evidence="1">
    <location>
        <begin position="1"/>
        <end position="24"/>
    </location>
</feature>
<sequence length="79" mass="8962">MAEFGSCQRLQKPAPEHTHTHIHTHTHTHIHESVCVGSSTAPVFRVLSADCQIYTHLRISSNFAKAHKIPQTCWLVTRH</sequence>
<accession>A0A319C7M5</accession>
<evidence type="ECO:0000256" key="1">
    <source>
        <dbReference type="SAM" id="MobiDB-lite"/>
    </source>
</evidence>
<evidence type="ECO:0000313" key="2">
    <source>
        <dbReference type="EMBL" id="PYH71348.1"/>
    </source>
</evidence>
<dbReference type="EMBL" id="KZ821619">
    <property type="protein sequence ID" value="PYH71348.1"/>
    <property type="molecule type" value="Genomic_DNA"/>
</dbReference>
<reference evidence="2" key="1">
    <citation type="submission" date="2016-12" db="EMBL/GenBank/DDBJ databases">
        <title>The genomes of Aspergillus section Nigri reveals drivers in fungal speciation.</title>
        <authorList>
            <consortium name="DOE Joint Genome Institute"/>
            <person name="Vesth T.C."/>
            <person name="Nybo J."/>
            <person name="Theobald S."/>
            <person name="Brandl J."/>
            <person name="Frisvad J.C."/>
            <person name="Nielsen K.F."/>
            <person name="Lyhne E.K."/>
            <person name="Kogle M.E."/>
            <person name="Kuo A."/>
            <person name="Riley R."/>
            <person name="Clum A."/>
            <person name="Nolan M."/>
            <person name="Lipzen A."/>
            <person name="Salamov A."/>
            <person name="Henrissat B."/>
            <person name="Wiebenga A."/>
            <person name="De Vries R.P."/>
            <person name="Grigoriev I.V."/>
            <person name="Mortensen U.H."/>
            <person name="Andersen M.R."/>
            <person name="Baker S.E."/>
        </authorList>
    </citation>
    <scope>NUCLEOTIDE SEQUENCE [LARGE SCALE GENOMIC DNA]</scope>
    <source>
        <strain evidence="2">CBS 113365</strain>
    </source>
</reference>
<dbReference type="GeneID" id="37206794"/>
<dbReference type="AlphaFoldDB" id="A0A319C7M5"/>
<organism evidence="2 3">
    <name type="scientific">Aspergillus vadensis (strain CBS 113365 / IMI 142717 / IBT 24658)</name>
    <dbReference type="NCBI Taxonomy" id="1448311"/>
    <lineage>
        <taxon>Eukaryota</taxon>
        <taxon>Fungi</taxon>
        <taxon>Dikarya</taxon>
        <taxon>Ascomycota</taxon>
        <taxon>Pezizomycotina</taxon>
        <taxon>Eurotiomycetes</taxon>
        <taxon>Eurotiomycetidae</taxon>
        <taxon>Eurotiales</taxon>
        <taxon>Aspergillaceae</taxon>
        <taxon>Aspergillus</taxon>
        <taxon>Aspergillus subgen. Circumdati</taxon>
    </lineage>
</organism>
<keyword evidence="3" id="KW-1185">Reference proteome</keyword>
<name>A0A319C7M5_ASPVC</name>
<evidence type="ECO:0000313" key="3">
    <source>
        <dbReference type="Proteomes" id="UP000248405"/>
    </source>
</evidence>
<gene>
    <name evidence="2" type="ORF">BO88DRAFT_249493</name>
</gene>
<dbReference type="RefSeq" id="XP_025565142.1">
    <property type="nucleotide sequence ID" value="XM_025702202.1"/>
</dbReference>